<sequence>MPSFSSADRIGLDYHILDASNNRISYLTSSSFANAPFTKVILSNNELNSSTTSIPDNAFNGDEKSIFELDLSSNHLTSLPLALTHLSNITMLDVTDNPIAYSTDFTYRAMKAMGDSMRDFRFGSQQLEEWPKTLNHFQQLQKLEVDGISSRLQVVPPEGFRGFETTLLELNIHHTSLIGVPIGISKLRNLQTLHFDDNPYVKNRGVLVQSFPIFGTSHKLRELTLNNDGLTKFPEVIKYLRGLQSLSLDENILDFVSDANLLGNITINSLTLRNCKLSRVPGALSDLQLPNYP</sequence>
<dbReference type="EMBL" id="VSWD01000008">
    <property type="protein sequence ID" value="KAK3096032.1"/>
    <property type="molecule type" value="Genomic_DNA"/>
</dbReference>
<dbReference type="InterPro" id="IPR050216">
    <property type="entry name" value="LRR_domain-containing"/>
</dbReference>
<keyword evidence="4" id="KW-1185">Reference proteome</keyword>
<gene>
    <name evidence="3" type="ORF">FSP39_022183</name>
</gene>
<dbReference type="InterPro" id="IPR001611">
    <property type="entry name" value="Leu-rich_rpt"/>
</dbReference>
<dbReference type="PANTHER" id="PTHR48051">
    <property type="match status" value="1"/>
</dbReference>
<dbReference type="AlphaFoldDB" id="A0AA89C5Z4"/>
<name>A0AA89C5Z4_PINIB</name>
<dbReference type="Pfam" id="PF13855">
    <property type="entry name" value="LRR_8"/>
    <property type="match status" value="1"/>
</dbReference>
<evidence type="ECO:0000313" key="3">
    <source>
        <dbReference type="EMBL" id="KAK3096032.1"/>
    </source>
</evidence>
<proteinExistence type="predicted"/>
<evidence type="ECO:0000256" key="2">
    <source>
        <dbReference type="ARBA" id="ARBA00022737"/>
    </source>
</evidence>
<reference evidence="3" key="1">
    <citation type="submission" date="2019-08" db="EMBL/GenBank/DDBJ databases">
        <title>The improved chromosome-level genome for the pearl oyster Pinctada fucata martensii using PacBio sequencing and Hi-C.</title>
        <authorList>
            <person name="Zheng Z."/>
        </authorList>
    </citation>
    <scope>NUCLEOTIDE SEQUENCE</scope>
    <source>
        <strain evidence="3">ZZ-2019</strain>
        <tissue evidence="3">Adductor muscle</tissue>
    </source>
</reference>
<dbReference type="GO" id="GO:0005737">
    <property type="term" value="C:cytoplasm"/>
    <property type="evidence" value="ECO:0007669"/>
    <property type="project" value="TreeGrafter"/>
</dbReference>
<evidence type="ECO:0000313" key="4">
    <source>
        <dbReference type="Proteomes" id="UP001186944"/>
    </source>
</evidence>
<dbReference type="PROSITE" id="PS51450">
    <property type="entry name" value="LRR"/>
    <property type="match status" value="1"/>
</dbReference>
<protein>
    <submittedName>
        <fullName evidence="3">Uncharacterized protein</fullName>
    </submittedName>
</protein>
<accession>A0AA89C5Z4</accession>
<keyword evidence="1" id="KW-0433">Leucine-rich repeat</keyword>
<evidence type="ECO:0000256" key="1">
    <source>
        <dbReference type="ARBA" id="ARBA00022614"/>
    </source>
</evidence>
<dbReference type="Proteomes" id="UP001186944">
    <property type="component" value="Unassembled WGS sequence"/>
</dbReference>
<organism evidence="3 4">
    <name type="scientific">Pinctada imbricata</name>
    <name type="common">Atlantic pearl-oyster</name>
    <name type="synonym">Pinctada martensii</name>
    <dbReference type="NCBI Taxonomy" id="66713"/>
    <lineage>
        <taxon>Eukaryota</taxon>
        <taxon>Metazoa</taxon>
        <taxon>Spiralia</taxon>
        <taxon>Lophotrochozoa</taxon>
        <taxon>Mollusca</taxon>
        <taxon>Bivalvia</taxon>
        <taxon>Autobranchia</taxon>
        <taxon>Pteriomorphia</taxon>
        <taxon>Pterioida</taxon>
        <taxon>Pterioidea</taxon>
        <taxon>Pteriidae</taxon>
        <taxon>Pinctada</taxon>
    </lineage>
</organism>
<comment type="caution">
    <text evidence="3">The sequence shown here is derived from an EMBL/GenBank/DDBJ whole genome shotgun (WGS) entry which is preliminary data.</text>
</comment>
<dbReference type="PANTHER" id="PTHR48051:SF48">
    <property type="entry name" value="MULTIFUNCTIONAL ROCO FAMILY SIGNALING REGULATOR 1"/>
    <property type="match status" value="1"/>
</dbReference>
<dbReference type="Gene3D" id="3.80.10.10">
    <property type="entry name" value="Ribonuclease Inhibitor"/>
    <property type="match status" value="2"/>
</dbReference>
<keyword evidence="2" id="KW-0677">Repeat</keyword>
<dbReference type="SUPFAM" id="SSF52047">
    <property type="entry name" value="RNI-like"/>
    <property type="match status" value="1"/>
</dbReference>
<dbReference type="InterPro" id="IPR032675">
    <property type="entry name" value="LRR_dom_sf"/>
</dbReference>